<comment type="caution">
    <text evidence="5">The sequence shown here is derived from an EMBL/GenBank/DDBJ whole genome shotgun (WGS) entry which is preliminary data.</text>
</comment>
<dbReference type="EMBL" id="JAMQKC010000002">
    <property type="protein sequence ID" value="MDC3416061.1"/>
    <property type="molecule type" value="Genomic_DNA"/>
</dbReference>
<evidence type="ECO:0000313" key="6">
    <source>
        <dbReference type="Proteomes" id="UP001145069"/>
    </source>
</evidence>
<gene>
    <name evidence="5" type="ORF">NC799_03930</name>
</gene>
<dbReference type="SUPFAM" id="SSF48008">
    <property type="entry name" value="GntR ligand-binding domain-like"/>
    <property type="match status" value="1"/>
</dbReference>
<evidence type="ECO:0000256" key="3">
    <source>
        <dbReference type="ARBA" id="ARBA00023163"/>
    </source>
</evidence>
<dbReference type="InterPro" id="IPR036388">
    <property type="entry name" value="WH-like_DNA-bd_sf"/>
</dbReference>
<reference evidence="5" key="1">
    <citation type="submission" date="2022-06" db="EMBL/GenBank/DDBJ databases">
        <title>Aquibacillus sp. a new bacterium isolated from soil saline samples.</title>
        <authorList>
            <person name="Galisteo C."/>
            <person name="De La Haba R."/>
            <person name="Sanchez-Porro C."/>
            <person name="Ventosa A."/>
        </authorList>
    </citation>
    <scope>NUCLEOTIDE SEQUENCE</scope>
    <source>
        <strain evidence="5">3ASR75-54</strain>
    </source>
</reference>
<evidence type="ECO:0000256" key="2">
    <source>
        <dbReference type="ARBA" id="ARBA00023125"/>
    </source>
</evidence>
<name>A0A9X3WCV1_9BACI</name>
<accession>A0A9X3WCV1</accession>
<dbReference type="Pfam" id="PF07729">
    <property type="entry name" value="FCD"/>
    <property type="match status" value="1"/>
</dbReference>
<dbReference type="InterPro" id="IPR008920">
    <property type="entry name" value="TF_FadR/GntR_C"/>
</dbReference>
<keyword evidence="1" id="KW-0805">Transcription regulation</keyword>
<dbReference type="CDD" id="cd07377">
    <property type="entry name" value="WHTH_GntR"/>
    <property type="match status" value="1"/>
</dbReference>
<dbReference type="SMART" id="SM00895">
    <property type="entry name" value="FCD"/>
    <property type="match status" value="1"/>
</dbReference>
<dbReference type="AlphaFoldDB" id="A0A9X3WCV1"/>
<dbReference type="Proteomes" id="UP001145069">
    <property type="component" value="Unassembled WGS sequence"/>
</dbReference>
<dbReference type="PANTHER" id="PTHR43537">
    <property type="entry name" value="TRANSCRIPTIONAL REGULATOR, GNTR FAMILY"/>
    <property type="match status" value="1"/>
</dbReference>
<dbReference type="GO" id="GO:0003677">
    <property type="term" value="F:DNA binding"/>
    <property type="evidence" value="ECO:0007669"/>
    <property type="project" value="UniProtKB-KW"/>
</dbReference>
<evidence type="ECO:0000313" key="5">
    <source>
        <dbReference type="EMBL" id="MDC3416061.1"/>
    </source>
</evidence>
<dbReference type="PROSITE" id="PS50949">
    <property type="entry name" value="HTH_GNTR"/>
    <property type="match status" value="1"/>
</dbReference>
<dbReference type="GO" id="GO:0003700">
    <property type="term" value="F:DNA-binding transcription factor activity"/>
    <property type="evidence" value="ECO:0007669"/>
    <property type="project" value="InterPro"/>
</dbReference>
<keyword evidence="6" id="KW-1185">Reference proteome</keyword>
<dbReference type="Pfam" id="PF00392">
    <property type="entry name" value="GntR"/>
    <property type="match status" value="1"/>
</dbReference>
<evidence type="ECO:0000259" key="4">
    <source>
        <dbReference type="PROSITE" id="PS50949"/>
    </source>
</evidence>
<dbReference type="InterPro" id="IPR011711">
    <property type="entry name" value="GntR_C"/>
</dbReference>
<dbReference type="Gene3D" id="1.10.10.10">
    <property type="entry name" value="Winged helix-like DNA-binding domain superfamily/Winged helix DNA-binding domain"/>
    <property type="match status" value="1"/>
</dbReference>
<keyword evidence="2" id="KW-0238">DNA-binding</keyword>
<dbReference type="SMART" id="SM00345">
    <property type="entry name" value="HTH_GNTR"/>
    <property type="match status" value="1"/>
</dbReference>
<proteinExistence type="predicted"/>
<protein>
    <submittedName>
        <fullName evidence="5">GntR family transcriptional regulator</fullName>
    </submittedName>
</protein>
<dbReference type="Gene3D" id="1.20.120.530">
    <property type="entry name" value="GntR ligand-binding domain-like"/>
    <property type="match status" value="1"/>
</dbReference>
<feature type="domain" description="HTH gntR-type" evidence="4">
    <location>
        <begin position="10"/>
        <end position="77"/>
    </location>
</feature>
<dbReference type="RefSeq" id="WP_272445042.1">
    <property type="nucleotide sequence ID" value="NZ_JAMQKC010000002.1"/>
</dbReference>
<dbReference type="InterPro" id="IPR036390">
    <property type="entry name" value="WH_DNA-bd_sf"/>
</dbReference>
<keyword evidence="3" id="KW-0804">Transcription</keyword>
<organism evidence="5 6">
    <name type="scientific">Aquibacillus salsiterrae</name>
    <dbReference type="NCBI Taxonomy" id="2950439"/>
    <lineage>
        <taxon>Bacteria</taxon>
        <taxon>Bacillati</taxon>
        <taxon>Bacillota</taxon>
        <taxon>Bacilli</taxon>
        <taxon>Bacillales</taxon>
        <taxon>Bacillaceae</taxon>
        <taxon>Aquibacillus</taxon>
    </lineage>
</organism>
<sequence>MATLKSRTNGSNRDYVYQIIKEQIINWQLKPGTKVSEKEIGNQLNVSRTPVREAFLKLAQEELIGIFPQSGTIISKIDLNLVEEGRFVREHIERAVVREACHRLDDEHLFQLETNVTMQELCVEKESYQRLFDLDGQFHRILFHGCNKIKTWYMVSQMNSHFDRVRMLRLASNPDWNVVVNQHKALFERISEKNAEEAEKLMSSHLKLINFEKEQLKEKYPSYFI</sequence>
<evidence type="ECO:0000256" key="1">
    <source>
        <dbReference type="ARBA" id="ARBA00023015"/>
    </source>
</evidence>
<dbReference type="PANTHER" id="PTHR43537:SF6">
    <property type="entry name" value="HTH-TYPE TRANSCRIPTIONAL REPRESSOR RSPR"/>
    <property type="match status" value="1"/>
</dbReference>
<dbReference type="InterPro" id="IPR000524">
    <property type="entry name" value="Tscrpt_reg_HTH_GntR"/>
</dbReference>
<dbReference type="SUPFAM" id="SSF46785">
    <property type="entry name" value="Winged helix' DNA-binding domain"/>
    <property type="match status" value="1"/>
</dbReference>